<protein>
    <submittedName>
        <fullName evidence="1">Uncharacterized protein</fullName>
    </submittedName>
</protein>
<keyword evidence="2" id="KW-1185">Reference proteome</keyword>
<dbReference type="Proteomes" id="UP000233551">
    <property type="component" value="Unassembled WGS sequence"/>
</dbReference>
<name>A0A2I0KLY5_PUNGR</name>
<organism evidence="1 2">
    <name type="scientific">Punica granatum</name>
    <name type="common">Pomegranate</name>
    <dbReference type="NCBI Taxonomy" id="22663"/>
    <lineage>
        <taxon>Eukaryota</taxon>
        <taxon>Viridiplantae</taxon>
        <taxon>Streptophyta</taxon>
        <taxon>Embryophyta</taxon>
        <taxon>Tracheophyta</taxon>
        <taxon>Spermatophyta</taxon>
        <taxon>Magnoliopsida</taxon>
        <taxon>eudicotyledons</taxon>
        <taxon>Gunneridae</taxon>
        <taxon>Pentapetalae</taxon>
        <taxon>rosids</taxon>
        <taxon>malvids</taxon>
        <taxon>Myrtales</taxon>
        <taxon>Lythraceae</taxon>
        <taxon>Punica</taxon>
    </lineage>
</organism>
<dbReference type="AlphaFoldDB" id="A0A2I0KLY5"/>
<accession>A0A2I0KLY5</accession>
<evidence type="ECO:0000313" key="1">
    <source>
        <dbReference type="EMBL" id="PKI69505.1"/>
    </source>
</evidence>
<sequence length="179" mass="19668">MGTGCFCFDPVAYKKLPDYVRGGAAVCFFGVSPSFFLDGPSILPSLTPISNFFPASIRSEKEEGWWSLVGEAHLGLWSLEGKRFCSGSRDLCDRDWRNRRWWNGVNWRLSGYGERRQRKGRCVGRTSEYAIDAGDDITCVSCGRECAGIGDASCSEITGCCSSAILPRARVGYRCGASC</sequence>
<reference evidence="1 2" key="1">
    <citation type="submission" date="2017-11" db="EMBL/GenBank/DDBJ databases">
        <title>De-novo sequencing of pomegranate (Punica granatum L.) genome.</title>
        <authorList>
            <person name="Akparov Z."/>
            <person name="Amiraslanov A."/>
            <person name="Hajiyeva S."/>
            <person name="Abbasov M."/>
            <person name="Kaur K."/>
            <person name="Hamwieh A."/>
            <person name="Solovyev V."/>
            <person name="Salamov A."/>
            <person name="Braich B."/>
            <person name="Kosarev P."/>
            <person name="Mahmoud A."/>
            <person name="Hajiyev E."/>
            <person name="Babayeva S."/>
            <person name="Izzatullayeva V."/>
            <person name="Mammadov A."/>
            <person name="Mammadov A."/>
            <person name="Sharifova S."/>
            <person name="Ojaghi J."/>
            <person name="Eynullazada K."/>
            <person name="Bayramov B."/>
            <person name="Abdulazimova A."/>
            <person name="Shahmuradov I."/>
        </authorList>
    </citation>
    <scope>NUCLEOTIDE SEQUENCE [LARGE SCALE GENOMIC DNA]</scope>
    <source>
        <strain evidence="2">cv. AG2017</strain>
        <tissue evidence="1">Leaf</tissue>
    </source>
</reference>
<dbReference type="EMBL" id="PGOL01000498">
    <property type="protein sequence ID" value="PKI69505.1"/>
    <property type="molecule type" value="Genomic_DNA"/>
</dbReference>
<comment type="caution">
    <text evidence="1">The sequence shown here is derived from an EMBL/GenBank/DDBJ whole genome shotgun (WGS) entry which is preliminary data.</text>
</comment>
<proteinExistence type="predicted"/>
<evidence type="ECO:0000313" key="2">
    <source>
        <dbReference type="Proteomes" id="UP000233551"/>
    </source>
</evidence>
<gene>
    <name evidence="1" type="ORF">CRG98_010108</name>
</gene>